<name>G3H8D4_CRIGR</name>
<reference evidence="3" key="1">
    <citation type="journal article" date="2011" name="Nat. Biotechnol.">
        <title>The genomic sequence of the Chinese hamster ovary (CHO)-K1 cell line.</title>
        <authorList>
            <person name="Xu X."/>
            <person name="Nagarajan H."/>
            <person name="Lewis N.E."/>
            <person name="Pan S."/>
            <person name="Cai Z."/>
            <person name="Liu X."/>
            <person name="Chen W."/>
            <person name="Xie M."/>
            <person name="Wang W."/>
            <person name="Hammond S."/>
            <person name="Andersen M.R."/>
            <person name="Neff N."/>
            <person name="Passarelli B."/>
            <person name="Koh W."/>
            <person name="Fan H.C."/>
            <person name="Wang J."/>
            <person name="Gui Y."/>
            <person name="Lee K.H."/>
            <person name="Betenbaugh M.J."/>
            <person name="Quake S.R."/>
            <person name="Famili I."/>
            <person name="Palsson B.O."/>
            <person name="Wang J."/>
        </authorList>
    </citation>
    <scope>NUCLEOTIDE SEQUENCE [LARGE SCALE GENOMIC DNA]</scope>
    <source>
        <strain evidence="3">CHO K1 cell line</strain>
    </source>
</reference>
<proteinExistence type="predicted"/>
<keyword evidence="1" id="KW-0732">Signal</keyword>
<sequence>MTALGLLPARCSGMVLALPVWRETDCVQKTGQDLFRLNPMRQRTAGHSGTEDSTT</sequence>
<dbReference type="EMBL" id="JH000209">
    <property type="protein sequence ID" value="EGW08916.1"/>
    <property type="molecule type" value="Genomic_DNA"/>
</dbReference>
<accession>G3H8D4</accession>
<dbReference type="AlphaFoldDB" id="G3H8D4"/>
<evidence type="ECO:0000313" key="3">
    <source>
        <dbReference type="Proteomes" id="UP000001075"/>
    </source>
</evidence>
<feature type="signal peptide" evidence="1">
    <location>
        <begin position="1"/>
        <end position="17"/>
    </location>
</feature>
<gene>
    <name evidence="2" type="ORF">I79_006634</name>
</gene>
<dbReference type="Proteomes" id="UP000001075">
    <property type="component" value="Unassembled WGS sequence"/>
</dbReference>
<evidence type="ECO:0000256" key="1">
    <source>
        <dbReference type="SAM" id="SignalP"/>
    </source>
</evidence>
<feature type="chain" id="PRO_5003443897" evidence="1">
    <location>
        <begin position="18"/>
        <end position="55"/>
    </location>
</feature>
<evidence type="ECO:0000313" key="2">
    <source>
        <dbReference type="EMBL" id="EGW08916.1"/>
    </source>
</evidence>
<organism evidence="2 3">
    <name type="scientific">Cricetulus griseus</name>
    <name type="common">Chinese hamster</name>
    <name type="synonym">Cricetulus barabensis griseus</name>
    <dbReference type="NCBI Taxonomy" id="10029"/>
    <lineage>
        <taxon>Eukaryota</taxon>
        <taxon>Metazoa</taxon>
        <taxon>Chordata</taxon>
        <taxon>Craniata</taxon>
        <taxon>Vertebrata</taxon>
        <taxon>Euteleostomi</taxon>
        <taxon>Mammalia</taxon>
        <taxon>Eutheria</taxon>
        <taxon>Euarchontoglires</taxon>
        <taxon>Glires</taxon>
        <taxon>Rodentia</taxon>
        <taxon>Myomorpha</taxon>
        <taxon>Muroidea</taxon>
        <taxon>Cricetidae</taxon>
        <taxon>Cricetinae</taxon>
        <taxon>Cricetulus</taxon>
    </lineage>
</organism>
<dbReference type="InParanoid" id="G3H8D4"/>
<protein>
    <submittedName>
        <fullName evidence="2">Uncharacterized protein</fullName>
    </submittedName>
</protein>